<dbReference type="EMBL" id="MN738887">
    <property type="protein sequence ID" value="QHT29923.1"/>
    <property type="molecule type" value="Genomic_DNA"/>
</dbReference>
<dbReference type="AlphaFoldDB" id="A0A6C0EN66"/>
<protein>
    <submittedName>
        <fullName evidence="2">Uncharacterized protein</fullName>
    </submittedName>
</protein>
<accession>A0A6C0EN66</accession>
<feature type="region of interest" description="Disordered" evidence="1">
    <location>
        <begin position="1"/>
        <end position="24"/>
    </location>
</feature>
<organism evidence="2">
    <name type="scientific">viral metagenome</name>
    <dbReference type="NCBI Taxonomy" id="1070528"/>
    <lineage>
        <taxon>unclassified sequences</taxon>
        <taxon>metagenomes</taxon>
        <taxon>organismal metagenomes</taxon>
    </lineage>
</organism>
<proteinExistence type="predicted"/>
<reference evidence="2" key="1">
    <citation type="journal article" date="2020" name="Nature">
        <title>Giant virus diversity and host interactions through global metagenomics.</title>
        <authorList>
            <person name="Schulz F."/>
            <person name="Roux S."/>
            <person name="Paez-Espino D."/>
            <person name="Jungbluth S."/>
            <person name="Walsh D.A."/>
            <person name="Denef V.J."/>
            <person name="McMahon K.D."/>
            <person name="Konstantinidis K.T."/>
            <person name="Eloe-Fadrosh E.A."/>
            <person name="Kyrpides N.C."/>
            <person name="Woyke T."/>
        </authorList>
    </citation>
    <scope>NUCLEOTIDE SEQUENCE</scope>
    <source>
        <strain evidence="2">GVMAG-M-3300009068-24</strain>
    </source>
</reference>
<evidence type="ECO:0000256" key="1">
    <source>
        <dbReference type="SAM" id="MobiDB-lite"/>
    </source>
</evidence>
<evidence type="ECO:0000313" key="2">
    <source>
        <dbReference type="EMBL" id="QHT29923.1"/>
    </source>
</evidence>
<name>A0A6C0EN66_9ZZZZ</name>
<feature type="compositionally biased region" description="Basic residues" evidence="1">
    <location>
        <begin position="1"/>
        <end position="10"/>
    </location>
</feature>
<sequence length="332" mass="36480">MPKKSVRSTKKATSPPALRQGVPGIDGVVTPLSEPYQGKTVYRVQFTTPDGTDCVNYVDDARPYVVFRTAKGDHVVFHLESPDTEIADTVLDAARRALGKKYAKSRHVELTPDILLLQYCMREVDLAAAQARVAELNRVLQGTCPNLFLQLAPFYVYLQEKREVARYSEKDHVCVGCRFYETLVLSLCRDNTIQCMSSIELNVHPDGDVFISSKTDPKDEGKKYNKLLRSVLMMVAADIPGAIRVESTAKNPISAWLLIQYHHATIVGEAAAELAAAAAAAGAGPMTQEIIRQFYAKGGPDAYLQLRVPLDARNAEAAHAEFMTTLGHGLVC</sequence>